<reference evidence="3 4" key="1">
    <citation type="submission" date="2015-01" db="EMBL/GenBank/DDBJ databases">
        <title>The Genome Sequence of Exophiala xenobiotica CBS118157.</title>
        <authorList>
            <consortium name="The Broad Institute Genomics Platform"/>
            <person name="Cuomo C."/>
            <person name="de Hoog S."/>
            <person name="Gorbushina A."/>
            <person name="Stielow B."/>
            <person name="Teixiera M."/>
            <person name="Abouelleil A."/>
            <person name="Chapman S.B."/>
            <person name="Priest M."/>
            <person name="Young S.K."/>
            <person name="Wortman J."/>
            <person name="Nusbaum C."/>
            <person name="Birren B."/>
        </authorList>
    </citation>
    <scope>NUCLEOTIDE SEQUENCE [LARGE SCALE GENOMIC DNA]</scope>
    <source>
        <strain evidence="3 4">CBS 118157</strain>
    </source>
</reference>
<keyword evidence="2" id="KW-0560">Oxidoreductase</keyword>
<dbReference type="InterPro" id="IPR002347">
    <property type="entry name" value="SDR_fam"/>
</dbReference>
<dbReference type="Proteomes" id="UP000054342">
    <property type="component" value="Unassembled WGS sequence"/>
</dbReference>
<evidence type="ECO:0000256" key="2">
    <source>
        <dbReference type="ARBA" id="ARBA00023002"/>
    </source>
</evidence>
<name>A0A0D2F8K2_9EURO</name>
<dbReference type="GeneID" id="25326942"/>
<dbReference type="RefSeq" id="XP_013316953.1">
    <property type="nucleotide sequence ID" value="XM_013461499.1"/>
</dbReference>
<evidence type="ECO:0000313" key="3">
    <source>
        <dbReference type="EMBL" id="KIW56369.1"/>
    </source>
</evidence>
<dbReference type="AlphaFoldDB" id="A0A0D2F8K2"/>
<organism evidence="3 4">
    <name type="scientific">Exophiala xenobiotica</name>
    <dbReference type="NCBI Taxonomy" id="348802"/>
    <lineage>
        <taxon>Eukaryota</taxon>
        <taxon>Fungi</taxon>
        <taxon>Dikarya</taxon>
        <taxon>Ascomycota</taxon>
        <taxon>Pezizomycotina</taxon>
        <taxon>Eurotiomycetes</taxon>
        <taxon>Chaetothyriomycetidae</taxon>
        <taxon>Chaetothyriales</taxon>
        <taxon>Herpotrichiellaceae</taxon>
        <taxon>Exophiala</taxon>
    </lineage>
</organism>
<dbReference type="Gene3D" id="3.40.50.720">
    <property type="entry name" value="NAD(P)-binding Rossmann-like Domain"/>
    <property type="match status" value="1"/>
</dbReference>
<dbReference type="PANTHER" id="PTHR42760:SF5">
    <property type="entry name" value="2-DEHYDRO-3-DEOXY-D-GLUCONATE 5-DEHYDROGENASE"/>
    <property type="match status" value="1"/>
</dbReference>
<accession>A0A0D2F8K2</accession>
<evidence type="ECO:0000256" key="1">
    <source>
        <dbReference type="ARBA" id="ARBA00006484"/>
    </source>
</evidence>
<gene>
    <name evidence="3" type="ORF">PV05_05034</name>
</gene>
<evidence type="ECO:0000313" key="4">
    <source>
        <dbReference type="Proteomes" id="UP000054342"/>
    </source>
</evidence>
<dbReference type="EMBL" id="KN847319">
    <property type="protein sequence ID" value="KIW56369.1"/>
    <property type="molecule type" value="Genomic_DNA"/>
</dbReference>
<dbReference type="OrthoDB" id="37659at2759"/>
<dbReference type="GO" id="GO:0016616">
    <property type="term" value="F:oxidoreductase activity, acting on the CH-OH group of donors, NAD or NADP as acceptor"/>
    <property type="evidence" value="ECO:0007669"/>
    <property type="project" value="TreeGrafter"/>
</dbReference>
<sequence>MLIEITRPLDINVKALYTVSQEFGKRLLALGRPGKVINIASYIAQEDISVYASSKAFVRMGLPWNPVQLHQSRTAMSKHLHRDPDFNKYVVERTSSRRWGYPDELRALMVFLASQASDFITGERALLSTEVYWEDEWWSVWVQTIARQNI</sequence>
<dbReference type="SUPFAM" id="SSF51735">
    <property type="entry name" value="NAD(P)-binding Rossmann-fold domains"/>
    <property type="match status" value="1"/>
</dbReference>
<comment type="similarity">
    <text evidence="1">Belongs to the short-chain dehydrogenases/reductases (SDR) family.</text>
</comment>
<keyword evidence="4" id="KW-1185">Reference proteome</keyword>
<proteinExistence type="inferred from homology"/>
<dbReference type="InterPro" id="IPR036291">
    <property type="entry name" value="NAD(P)-bd_dom_sf"/>
</dbReference>
<dbReference type="STRING" id="348802.A0A0D2F8K2"/>
<protein>
    <submittedName>
        <fullName evidence="3">Uncharacterized protein</fullName>
    </submittedName>
</protein>
<dbReference type="PANTHER" id="PTHR42760">
    <property type="entry name" value="SHORT-CHAIN DEHYDROGENASES/REDUCTASES FAMILY MEMBER"/>
    <property type="match status" value="1"/>
</dbReference>
<dbReference type="Pfam" id="PF13561">
    <property type="entry name" value="adh_short_C2"/>
    <property type="match status" value="1"/>
</dbReference>
<dbReference type="HOGENOM" id="CLU_1740548_0_0_1"/>